<dbReference type="EMBL" id="CP047394">
    <property type="protein sequence ID" value="QHE61669.1"/>
    <property type="molecule type" value="Genomic_DNA"/>
</dbReference>
<dbReference type="AlphaFoldDB" id="A0A6I6UPF5"/>
<proteinExistence type="predicted"/>
<evidence type="ECO:0000313" key="3">
    <source>
        <dbReference type="Proteomes" id="UP000465062"/>
    </source>
</evidence>
<accession>A0A6I6UPF5</accession>
<dbReference type="Proteomes" id="UP000465062">
    <property type="component" value="Chromosome"/>
</dbReference>
<dbReference type="RefSeq" id="WP_159362046.1">
    <property type="nucleotide sequence ID" value="NZ_CP047394.1"/>
</dbReference>
<evidence type="ECO:0000256" key="1">
    <source>
        <dbReference type="SAM" id="MobiDB-lite"/>
    </source>
</evidence>
<feature type="region of interest" description="Disordered" evidence="1">
    <location>
        <begin position="379"/>
        <end position="400"/>
    </location>
</feature>
<gene>
    <name evidence="2" type="ORF">FHE72_12070</name>
</gene>
<dbReference type="Gene3D" id="3.30.420.10">
    <property type="entry name" value="Ribonuclease H-like superfamily/Ribonuclease H"/>
    <property type="match status" value="1"/>
</dbReference>
<dbReference type="InterPro" id="IPR036397">
    <property type="entry name" value="RNaseH_sf"/>
</dbReference>
<organism evidence="2 3">
    <name type="scientific">Rossellomorea vietnamensis</name>
    <dbReference type="NCBI Taxonomy" id="218284"/>
    <lineage>
        <taxon>Bacteria</taxon>
        <taxon>Bacillati</taxon>
        <taxon>Bacillota</taxon>
        <taxon>Bacilli</taxon>
        <taxon>Bacillales</taxon>
        <taxon>Bacillaceae</taxon>
        <taxon>Rossellomorea</taxon>
    </lineage>
</organism>
<reference evidence="2 3" key="1">
    <citation type="submission" date="2019-06" db="EMBL/GenBank/DDBJ databases">
        <title>An operon consisting of a P-type ATPase gene and a transcriptional regular gene given the different cadmium resistance in Bacillus vietamensis 151-6 and Bacillus marisflavi 151-25.</title>
        <authorList>
            <person name="Yu X."/>
        </authorList>
    </citation>
    <scope>NUCLEOTIDE SEQUENCE [LARGE SCALE GENOMIC DNA]</scope>
    <source>
        <strain evidence="2 3">151-6</strain>
    </source>
</reference>
<dbReference type="KEGG" id="bvq:FHE72_12070"/>
<feature type="compositionally biased region" description="Basic and acidic residues" evidence="1">
    <location>
        <begin position="389"/>
        <end position="400"/>
    </location>
</feature>
<evidence type="ECO:0008006" key="4">
    <source>
        <dbReference type="Google" id="ProtNLM"/>
    </source>
</evidence>
<sequence>MINKENISRDLWPSVNIECLSERDKKIFLNRKYAVDAYIDNNKSLKEIGETSGIARSELYRMIGRCLDTNVEGIPYGYTALIPYKRTIEYERKQTINGFKDDQNLTGAFNKFLKIYPQLEEFIFDLVFPNKRRGPQSSVLRVKEIHKKFIQECKRLDISPDNGDYPFNTEDYAKRSLYRYIDNLKSKNPSKTISSYGSNAKMLYNNTGIGGSPKNIERPFERVEFDGHKIDVSLAIKYTTLEGDEVVESIERIWLLAIRDCATRVVLGYHICLAKEYSALDVLLCIKKSILPHKSPNFTIPGLNAPEKGYHSQVIPETKFAVWGEISMDNAKANLAKIVKDICKKIIGCGVNAGPVATPTRRPIIEKFFDLLEENGFHRLTNTTGSKPSDPRRKDSENEAKKYEITPYEIEQLVEILIAQENNRPSKGINSLTPLEAMRQRINRMMPFKTLEEEYRDGKELTSQYDSRTVRGKITDGRRPYIHYLGVDYRNEILADSFHLVNTTLSLKIDTDDLRFISAFLPDGSELGILTANGKWGIRKHSLKLRKVINKLIKNGEIRLAFDDDPLDFYHDYLREKGTKNKNSRNQIAQMQSHLRENPKEQTNFVVNSRINLTDEQSNQRKKKKIPAERYFFNS</sequence>
<name>A0A6I6UPF5_9BACI</name>
<protein>
    <recommendedName>
        <fullName evidence="4">Integrase catalytic domain-containing protein</fullName>
    </recommendedName>
</protein>
<evidence type="ECO:0000313" key="2">
    <source>
        <dbReference type="EMBL" id="QHE61669.1"/>
    </source>
</evidence>
<dbReference type="GO" id="GO:0003676">
    <property type="term" value="F:nucleic acid binding"/>
    <property type="evidence" value="ECO:0007669"/>
    <property type="project" value="InterPro"/>
</dbReference>